<feature type="binding site" evidence="6">
    <location>
        <position position="226"/>
    </location>
    <ligand>
        <name>beta-D-galactose</name>
        <dbReference type="ChEBI" id="CHEBI:27667"/>
    </ligand>
</feature>
<feature type="binding site" evidence="7">
    <location>
        <begin position="63"/>
        <end position="64"/>
    </location>
    <ligand>
        <name>beta-D-galactose</name>
        <dbReference type="ChEBI" id="CHEBI:27667"/>
    </ligand>
</feature>
<evidence type="ECO:0000256" key="2">
    <source>
        <dbReference type="ARBA" id="ARBA00006206"/>
    </source>
</evidence>
<dbReference type="InterPro" id="IPR011013">
    <property type="entry name" value="Gal_mutarotase_sf_dom"/>
</dbReference>
<dbReference type="PIRSF" id="PIRSF005096">
    <property type="entry name" value="GALM"/>
    <property type="match status" value="1"/>
</dbReference>
<dbReference type="InterPro" id="IPR014718">
    <property type="entry name" value="GH-type_carb-bd"/>
</dbReference>
<dbReference type="RefSeq" id="WP_055081860.1">
    <property type="nucleotide sequence ID" value="NZ_CXSU01000005.1"/>
</dbReference>
<organism evidence="8 9">
    <name type="scientific">Jannaschia donghaensis</name>
    <dbReference type="NCBI Taxonomy" id="420998"/>
    <lineage>
        <taxon>Bacteria</taxon>
        <taxon>Pseudomonadati</taxon>
        <taxon>Pseudomonadota</taxon>
        <taxon>Alphaproteobacteria</taxon>
        <taxon>Rhodobacterales</taxon>
        <taxon>Roseobacteraceae</taxon>
        <taxon>Jannaschia</taxon>
    </lineage>
</organism>
<dbReference type="Gene3D" id="2.70.98.10">
    <property type="match status" value="1"/>
</dbReference>
<protein>
    <submittedName>
        <fullName evidence="8">Aldose 1-epimerase</fullName>
        <ecNumber evidence="8">5.1.3.3</ecNumber>
    </submittedName>
</protein>
<proteinExistence type="inferred from homology"/>
<dbReference type="Pfam" id="PF01263">
    <property type="entry name" value="Aldose_epim"/>
    <property type="match status" value="1"/>
</dbReference>
<feature type="active site" description="Proton donor" evidence="5">
    <location>
        <position position="161"/>
    </location>
</feature>
<dbReference type="GO" id="GO:0006006">
    <property type="term" value="P:glucose metabolic process"/>
    <property type="evidence" value="ECO:0007669"/>
    <property type="project" value="TreeGrafter"/>
</dbReference>
<sequence length="317" mass="33882">MDLNRYIITGNGLTATFTEWGAALVDLRLDGVDHPLVLGLADLADYAAGHSNYMGATAGRFANRIGDARFTLDGVEHRLDANFQDRHTLHGGSKGTGKRVWDVVDHGADTIAFAIDLADGEMGFPGAMRIEARFTCAPGPCLRIAYSATCAAPTIVNLAHHTYWNLDGSDDVSGHALTVQADRYLPLDDGMIPTGVAEVAGTEFDFRAGRILPGGDLLDHNLCLSDGQVPLRDVAVLRVRGLSMAVATTEPGLQVYDGAKLRTPVPGIGGRTYRAHAGVALEPQNWPDAPNHDDFPACVLRPGETYEQVSTFTFAKG</sequence>
<dbReference type="GO" id="GO:0030246">
    <property type="term" value="F:carbohydrate binding"/>
    <property type="evidence" value="ECO:0007669"/>
    <property type="project" value="InterPro"/>
</dbReference>
<dbReference type="InterPro" id="IPR015443">
    <property type="entry name" value="Aldose_1-epimerase"/>
</dbReference>
<keyword evidence="4" id="KW-0119">Carbohydrate metabolism</keyword>
<dbReference type="GO" id="GO:0033499">
    <property type="term" value="P:galactose catabolic process via UDP-galactose, Leloir pathway"/>
    <property type="evidence" value="ECO:0007669"/>
    <property type="project" value="TreeGrafter"/>
</dbReference>
<dbReference type="PANTHER" id="PTHR10091">
    <property type="entry name" value="ALDOSE-1-EPIMERASE"/>
    <property type="match status" value="1"/>
</dbReference>
<gene>
    <name evidence="8" type="primary">galM</name>
    <name evidence="8" type="ORF">JDO7802_00233</name>
</gene>
<reference evidence="8 9" key="1">
    <citation type="submission" date="2015-07" db="EMBL/GenBank/DDBJ databases">
        <authorList>
            <person name="Noorani M."/>
        </authorList>
    </citation>
    <scope>NUCLEOTIDE SEQUENCE [LARGE SCALE GENOMIC DNA]</scope>
    <source>
        <strain evidence="8 9">CECT 7802</strain>
    </source>
</reference>
<evidence type="ECO:0000313" key="8">
    <source>
        <dbReference type="EMBL" id="CTQ48231.1"/>
    </source>
</evidence>
<dbReference type="Proteomes" id="UP000049222">
    <property type="component" value="Unassembled WGS sequence"/>
</dbReference>
<dbReference type="SUPFAM" id="SSF74650">
    <property type="entry name" value="Galactose mutarotase-like"/>
    <property type="match status" value="1"/>
</dbReference>
<dbReference type="AlphaFoldDB" id="A0A0M6YCZ4"/>
<evidence type="ECO:0000256" key="7">
    <source>
        <dbReference type="PIRSR" id="PIRSR005096-3"/>
    </source>
</evidence>
<dbReference type="EC" id="5.1.3.3" evidence="8"/>
<dbReference type="InterPro" id="IPR047215">
    <property type="entry name" value="Galactose_mutarotase-like"/>
</dbReference>
<dbReference type="UniPathway" id="UPA00242"/>
<evidence type="ECO:0000256" key="6">
    <source>
        <dbReference type="PIRSR" id="PIRSR005096-2"/>
    </source>
</evidence>
<dbReference type="CDD" id="cd09019">
    <property type="entry name" value="galactose_mutarotase_like"/>
    <property type="match status" value="1"/>
</dbReference>
<name>A0A0M6YCZ4_9RHOB</name>
<keyword evidence="3 8" id="KW-0413">Isomerase</keyword>
<evidence type="ECO:0000256" key="1">
    <source>
        <dbReference type="ARBA" id="ARBA00005028"/>
    </source>
</evidence>
<comment type="pathway">
    <text evidence="1">Carbohydrate metabolism; hexose metabolism.</text>
</comment>
<comment type="similarity">
    <text evidence="2">Belongs to the aldose epimerase family.</text>
</comment>
<evidence type="ECO:0000313" key="9">
    <source>
        <dbReference type="Proteomes" id="UP000049222"/>
    </source>
</evidence>
<dbReference type="GO" id="GO:0004034">
    <property type="term" value="F:aldose 1-epimerase activity"/>
    <property type="evidence" value="ECO:0007669"/>
    <property type="project" value="UniProtKB-EC"/>
</dbReference>
<feature type="active site" description="Proton acceptor" evidence="5">
    <location>
        <position position="282"/>
    </location>
</feature>
<feature type="binding site" evidence="7">
    <location>
        <begin position="161"/>
        <end position="163"/>
    </location>
    <ligand>
        <name>beta-D-galactose</name>
        <dbReference type="ChEBI" id="CHEBI:27667"/>
    </ligand>
</feature>
<accession>A0A0M6YCZ4</accession>
<dbReference type="EMBL" id="CXSU01000005">
    <property type="protein sequence ID" value="CTQ48231.1"/>
    <property type="molecule type" value="Genomic_DNA"/>
</dbReference>
<dbReference type="PANTHER" id="PTHR10091:SF49">
    <property type="entry name" value="ALDOSE 1-EPIMERASE"/>
    <property type="match status" value="1"/>
</dbReference>
<dbReference type="OrthoDB" id="9779408at2"/>
<dbReference type="InterPro" id="IPR008183">
    <property type="entry name" value="Aldose_1/G6P_1-epimerase"/>
</dbReference>
<keyword evidence="9" id="KW-1185">Reference proteome</keyword>
<evidence type="ECO:0000256" key="3">
    <source>
        <dbReference type="ARBA" id="ARBA00023235"/>
    </source>
</evidence>
<evidence type="ECO:0000256" key="4">
    <source>
        <dbReference type="ARBA" id="ARBA00023277"/>
    </source>
</evidence>
<evidence type="ECO:0000256" key="5">
    <source>
        <dbReference type="PIRSR" id="PIRSR005096-1"/>
    </source>
</evidence>
<dbReference type="STRING" id="420998.JDO7802_00233"/>